<gene>
    <name evidence="1" type="ORF">Ana3638_16870</name>
</gene>
<accession>A0A6P1TPY1</accession>
<reference evidence="1 2" key="1">
    <citation type="submission" date="2020-01" db="EMBL/GenBank/DDBJ databases">
        <title>Genome analysis of Anaerocolumna sp. CBA3638.</title>
        <authorList>
            <person name="Kim J."/>
            <person name="Roh S.W."/>
        </authorList>
    </citation>
    <scope>NUCLEOTIDE SEQUENCE [LARGE SCALE GENOMIC DNA]</scope>
    <source>
        <strain evidence="1 2">CBA3638</strain>
    </source>
</reference>
<dbReference type="Proteomes" id="UP000464314">
    <property type="component" value="Chromosome"/>
</dbReference>
<sequence length="139" mass="15756">MIQIIAGEKGKGKTKILIERVNSAVKEAKGSIVYLDKSNKHMYELSNKIRLINVKDYCIENYSEFIGFICGLISQDHDLEAIYLDSFLKIAYSEGPNISLILEKLEHISKEFNIDFVISISLNEADFPENVKNNIVVSL</sequence>
<evidence type="ECO:0000313" key="2">
    <source>
        <dbReference type="Proteomes" id="UP000464314"/>
    </source>
</evidence>
<keyword evidence="2" id="KW-1185">Reference proteome</keyword>
<dbReference type="KEGG" id="anr:Ana3638_16870"/>
<dbReference type="EMBL" id="CP048000">
    <property type="protein sequence ID" value="QHQ62252.1"/>
    <property type="molecule type" value="Genomic_DNA"/>
</dbReference>
<organism evidence="1 2">
    <name type="scientific">Anaerocolumna sedimenticola</name>
    <dbReference type="NCBI Taxonomy" id="2696063"/>
    <lineage>
        <taxon>Bacteria</taxon>
        <taxon>Bacillati</taxon>
        <taxon>Bacillota</taxon>
        <taxon>Clostridia</taxon>
        <taxon>Lachnospirales</taxon>
        <taxon>Lachnospiraceae</taxon>
        <taxon>Anaerocolumna</taxon>
    </lineage>
</organism>
<dbReference type="AlphaFoldDB" id="A0A6P1TPY1"/>
<dbReference type="RefSeq" id="WP_161839077.1">
    <property type="nucleotide sequence ID" value="NZ_CP048000.1"/>
</dbReference>
<protein>
    <submittedName>
        <fullName evidence="1">Twitching motility protein PilT</fullName>
    </submittedName>
</protein>
<proteinExistence type="predicted"/>
<evidence type="ECO:0000313" key="1">
    <source>
        <dbReference type="EMBL" id="QHQ62252.1"/>
    </source>
</evidence>
<name>A0A6P1TPY1_9FIRM</name>